<accession>A0A6N7XJX6</accession>
<feature type="binding site" evidence="10 13">
    <location>
        <position position="440"/>
    </location>
    <ligand>
        <name>Mn(2+)</name>
        <dbReference type="ChEBI" id="CHEBI:29035"/>
        <label>2</label>
    </ligand>
</feature>
<dbReference type="InterPro" id="IPR036646">
    <property type="entry name" value="PGAM_B_sf"/>
</dbReference>
<feature type="binding site" evidence="10 12">
    <location>
        <begin position="256"/>
        <end position="259"/>
    </location>
    <ligand>
        <name>substrate</name>
    </ligand>
</feature>
<dbReference type="HAMAP" id="MF_01038">
    <property type="entry name" value="GpmI"/>
    <property type="match status" value="1"/>
</dbReference>
<dbReference type="PIRSF" id="PIRSF001492">
    <property type="entry name" value="IPGAM"/>
    <property type="match status" value="1"/>
</dbReference>
<dbReference type="Proteomes" id="UP000469424">
    <property type="component" value="Unassembled WGS sequence"/>
</dbReference>
<keyword evidence="8 10" id="KW-0413">Isomerase</keyword>
<evidence type="ECO:0000259" key="15">
    <source>
        <dbReference type="Pfam" id="PF06415"/>
    </source>
</evidence>
<keyword evidence="7 10" id="KW-0464">Manganese</keyword>
<dbReference type="EC" id="5.4.2.12" evidence="4 10"/>
<name>A0A6N7XJX6_9FIRM</name>
<dbReference type="SUPFAM" id="SSF53649">
    <property type="entry name" value="Alkaline phosphatase-like"/>
    <property type="match status" value="1"/>
</dbReference>
<feature type="binding site" evidence="10 12">
    <location>
        <begin position="154"/>
        <end position="155"/>
    </location>
    <ligand>
        <name>substrate</name>
    </ligand>
</feature>
<dbReference type="GO" id="GO:0030145">
    <property type="term" value="F:manganese ion binding"/>
    <property type="evidence" value="ECO:0007669"/>
    <property type="project" value="UniProtKB-UniRule"/>
</dbReference>
<evidence type="ECO:0000256" key="6">
    <source>
        <dbReference type="ARBA" id="ARBA00023152"/>
    </source>
</evidence>
<evidence type="ECO:0000256" key="3">
    <source>
        <dbReference type="ARBA" id="ARBA00008819"/>
    </source>
</evidence>
<feature type="binding site" evidence="10 13">
    <location>
        <position position="12"/>
    </location>
    <ligand>
        <name>Mn(2+)</name>
        <dbReference type="ChEBI" id="CHEBI:29035"/>
        <label>2</label>
    </ligand>
</feature>
<comment type="pathway">
    <text evidence="2 10">Carbohydrate degradation; glycolysis; pyruvate from D-glyceraldehyde 3-phosphate: step 3/5.</text>
</comment>
<dbReference type="InterPro" id="IPR011258">
    <property type="entry name" value="BPG-indep_PGM_N"/>
</dbReference>
<comment type="cofactor">
    <cofactor evidence="10">
        <name>Mn(2+)</name>
        <dbReference type="ChEBI" id="CHEBI:29035"/>
    </cofactor>
    <text evidence="10">Binds 2 manganese ions per subunit.</text>
</comment>
<dbReference type="PANTHER" id="PTHR31637">
    <property type="entry name" value="2,3-BISPHOSPHOGLYCERATE-INDEPENDENT PHOSPHOGLYCERATE MUTASE"/>
    <property type="match status" value="1"/>
</dbReference>
<dbReference type="RefSeq" id="WP_154554828.1">
    <property type="nucleotide sequence ID" value="NZ_VUNA01000018.1"/>
</dbReference>
<dbReference type="SUPFAM" id="SSF64158">
    <property type="entry name" value="2,3-Bisphosphoglycerate-independent phosphoglycerate mutase, substrate-binding domain"/>
    <property type="match status" value="1"/>
</dbReference>
<dbReference type="FunFam" id="3.40.1450.10:FF:000001">
    <property type="entry name" value="2,3-bisphosphoglycerate-independent phosphoglycerate mutase"/>
    <property type="match status" value="1"/>
</dbReference>
<dbReference type="InterPro" id="IPR006124">
    <property type="entry name" value="Metalloenzyme"/>
</dbReference>
<keyword evidence="17" id="KW-1185">Reference proteome</keyword>
<feature type="binding site" evidence="10 12">
    <location>
        <position position="331"/>
    </location>
    <ligand>
        <name>substrate</name>
    </ligand>
</feature>
<evidence type="ECO:0000256" key="2">
    <source>
        <dbReference type="ARBA" id="ARBA00004798"/>
    </source>
</evidence>
<evidence type="ECO:0000256" key="1">
    <source>
        <dbReference type="ARBA" id="ARBA00000370"/>
    </source>
</evidence>
<evidence type="ECO:0000256" key="5">
    <source>
        <dbReference type="ARBA" id="ARBA00022723"/>
    </source>
</evidence>
<comment type="caution">
    <text evidence="16">The sequence shown here is derived from an EMBL/GenBank/DDBJ whole genome shotgun (WGS) entry which is preliminary data.</text>
</comment>
<dbReference type="Pfam" id="PF06415">
    <property type="entry name" value="iPGM_N"/>
    <property type="match status" value="1"/>
</dbReference>
<feature type="binding site" evidence="10 13">
    <location>
        <position position="398"/>
    </location>
    <ligand>
        <name>Mn(2+)</name>
        <dbReference type="ChEBI" id="CHEBI:29035"/>
        <label>1</label>
    </ligand>
</feature>
<organism evidence="16 17">
    <name type="scientific">Mogibacterium kristiansenii</name>
    <dbReference type="NCBI Taxonomy" id="2606708"/>
    <lineage>
        <taxon>Bacteria</taxon>
        <taxon>Bacillati</taxon>
        <taxon>Bacillota</taxon>
        <taxon>Clostridia</taxon>
        <taxon>Peptostreptococcales</taxon>
        <taxon>Anaerovoracaceae</taxon>
        <taxon>Mogibacterium</taxon>
    </lineage>
</organism>
<dbReference type="Gene3D" id="3.40.720.10">
    <property type="entry name" value="Alkaline Phosphatase, subunit A"/>
    <property type="match status" value="1"/>
</dbReference>
<dbReference type="Pfam" id="PF01676">
    <property type="entry name" value="Metalloenzyme"/>
    <property type="match status" value="1"/>
</dbReference>
<evidence type="ECO:0000313" key="17">
    <source>
        <dbReference type="Proteomes" id="UP000469424"/>
    </source>
</evidence>
<feature type="binding site" evidence="10 13">
    <location>
        <position position="62"/>
    </location>
    <ligand>
        <name>Mn(2+)</name>
        <dbReference type="ChEBI" id="CHEBI:29035"/>
        <label>2</label>
    </ligand>
</feature>
<evidence type="ECO:0000256" key="12">
    <source>
        <dbReference type="PIRSR" id="PIRSR001492-2"/>
    </source>
</evidence>
<dbReference type="GO" id="GO:0004619">
    <property type="term" value="F:phosphoglycerate mutase activity"/>
    <property type="evidence" value="ECO:0007669"/>
    <property type="project" value="UniProtKB-UniRule"/>
</dbReference>
<feature type="domain" description="BPG-independent PGAM N-terminal" evidence="15">
    <location>
        <begin position="82"/>
        <end position="293"/>
    </location>
</feature>
<proteinExistence type="inferred from homology"/>
<evidence type="ECO:0000256" key="13">
    <source>
        <dbReference type="PIRSR" id="PIRSR001492-3"/>
    </source>
</evidence>
<dbReference type="NCBIfam" id="TIGR01307">
    <property type="entry name" value="pgm_bpd_ind"/>
    <property type="match status" value="1"/>
</dbReference>
<gene>
    <name evidence="10" type="primary">gpmI</name>
    <name evidence="16" type="ORF">FYJ65_08095</name>
</gene>
<evidence type="ECO:0000256" key="11">
    <source>
        <dbReference type="PIRSR" id="PIRSR001492-1"/>
    </source>
</evidence>
<keyword evidence="6 10" id="KW-0324">Glycolysis</keyword>
<feature type="domain" description="Metalloenzyme" evidence="14">
    <location>
        <begin position="6"/>
        <end position="494"/>
    </location>
</feature>
<dbReference type="Gene3D" id="3.40.1450.10">
    <property type="entry name" value="BPG-independent phosphoglycerate mutase, domain B"/>
    <property type="match status" value="1"/>
</dbReference>
<dbReference type="InterPro" id="IPR017850">
    <property type="entry name" value="Alkaline_phosphatase_core_sf"/>
</dbReference>
<reference evidence="16 17" key="1">
    <citation type="submission" date="2019-08" db="EMBL/GenBank/DDBJ databases">
        <title>In-depth cultivation of the pig gut microbiome towards novel bacterial diversity and tailored functional studies.</title>
        <authorList>
            <person name="Wylensek D."/>
            <person name="Hitch T.C.A."/>
            <person name="Clavel T."/>
        </authorList>
    </citation>
    <scope>NUCLEOTIDE SEQUENCE [LARGE SCALE GENOMIC DNA]</scope>
    <source>
        <strain evidence="16 17">WCA-MUC-591-APC-4B</strain>
    </source>
</reference>
<evidence type="ECO:0000256" key="8">
    <source>
        <dbReference type="ARBA" id="ARBA00023235"/>
    </source>
</evidence>
<keyword evidence="5 10" id="KW-0479">Metal-binding</keyword>
<dbReference type="GO" id="GO:0006096">
    <property type="term" value="P:glycolytic process"/>
    <property type="evidence" value="ECO:0007669"/>
    <property type="project" value="UniProtKB-UniRule"/>
</dbReference>
<dbReference type="GO" id="GO:0006007">
    <property type="term" value="P:glucose catabolic process"/>
    <property type="evidence" value="ECO:0007669"/>
    <property type="project" value="InterPro"/>
</dbReference>
<dbReference type="AlphaFoldDB" id="A0A6N7XJX6"/>
<dbReference type="PANTHER" id="PTHR31637:SF0">
    <property type="entry name" value="2,3-BISPHOSPHOGLYCERATE-INDEPENDENT PHOSPHOGLYCERATE MUTASE"/>
    <property type="match status" value="1"/>
</dbReference>
<feature type="binding site" evidence="10 12">
    <location>
        <position position="192"/>
    </location>
    <ligand>
        <name>substrate</name>
    </ligand>
</feature>
<feature type="binding site" evidence="10 13">
    <location>
        <position position="402"/>
    </location>
    <ligand>
        <name>Mn(2+)</name>
        <dbReference type="ChEBI" id="CHEBI:29035"/>
        <label>1</label>
    </ligand>
</feature>
<feature type="binding site" evidence="10 12">
    <location>
        <position position="124"/>
    </location>
    <ligand>
        <name>substrate</name>
    </ligand>
</feature>
<evidence type="ECO:0000259" key="14">
    <source>
        <dbReference type="Pfam" id="PF01676"/>
    </source>
</evidence>
<feature type="binding site" evidence="10 12">
    <location>
        <position position="186"/>
    </location>
    <ligand>
        <name>substrate</name>
    </ligand>
</feature>
<dbReference type="GO" id="GO:0005829">
    <property type="term" value="C:cytosol"/>
    <property type="evidence" value="ECO:0007669"/>
    <property type="project" value="TreeGrafter"/>
</dbReference>
<feature type="binding site" evidence="10 13">
    <location>
        <position position="439"/>
    </location>
    <ligand>
        <name>Mn(2+)</name>
        <dbReference type="ChEBI" id="CHEBI:29035"/>
        <label>2</label>
    </ligand>
</feature>
<evidence type="ECO:0000256" key="9">
    <source>
        <dbReference type="ARBA" id="ARBA00071648"/>
    </source>
</evidence>
<evidence type="ECO:0000313" key="16">
    <source>
        <dbReference type="EMBL" id="MST71264.1"/>
    </source>
</evidence>
<evidence type="ECO:0000256" key="7">
    <source>
        <dbReference type="ARBA" id="ARBA00023211"/>
    </source>
</evidence>
<feature type="active site" description="Phosphoserine intermediate" evidence="10 11">
    <location>
        <position position="62"/>
    </location>
</feature>
<dbReference type="CDD" id="cd16010">
    <property type="entry name" value="iPGM"/>
    <property type="match status" value="1"/>
</dbReference>
<dbReference type="EMBL" id="VUNA01000018">
    <property type="protein sequence ID" value="MST71264.1"/>
    <property type="molecule type" value="Genomic_DNA"/>
</dbReference>
<protein>
    <recommendedName>
        <fullName evidence="9 10">2,3-bisphosphoglycerate-independent phosphoglycerate mutase</fullName>
        <shortName evidence="10">BPG-independent PGAM</shortName>
        <shortName evidence="10">Phosphoglyceromutase</shortName>
        <shortName evidence="10">iPGM</shortName>
        <ecNumber evidence="4 10">5.4.2.12</ecNumber>
    </recommendedName>
</protein>
<feature type="binding site" evidence="10 13">
    <location>
        <position position="457"/>
    </location>
    <ligand>
        <name>Mn(2+)</name>
        <dbReference type="ChEBI" id="CHEBI:29035"/>
        <label>1</label>
    </ligand>
</feature>
<sequence>MKHRPSMLLILDGFGIREEAHGNAIAAANTPHLDALFHKYPFITLDASGEPVGLPEGQIGNSEVGHTNIGAGNVIYQDLPRITRAIEDGSFFQNEALVKAMSNAAEGSGHTLHIMGLLSDGGVHSHIRHLLALLDMAKEHHVKDVIVHCWLDGRDVPPKSADVYLKQLEDHIHEIELGRFGVISGRFYAMDRDKRWDRLELAYDALTLSEGLHADSPEEALAQSYAKDETDEFVKPTVITPQPIQDGDSVIFINFRPDRAREITRTLVDGDFDGFTRKKVVQNLTYVCMTEYDATMPNVMLAYPPEVVEPTLGSVIAAHGLRQLRIAETEKYAHVTFFFNGGKEAPEEGEDRILVPSPKVSTYDLQPEMSAPEVTRRVLEAIASDRYDVIIQNYANPDMVGHTGNFQATVQAIEVLDGLVEQVVDAILAKDGQILLIADHGNADYMLDDKDNAVTKHSLSRVPCCHICNEPQAFAVNEGKLADVTPTFLTLMGLPVPSEMKGDVLV</sequence>
<evidence type="ECO:0000256" key="10">
    <source>
        <dbReference type="HAMAP-Rule" id="MF_01038"/>
    </source>
</evidence>
<dbReference type="InterPro" id="IPR005995">
    <property type="entry name" value="Pgm_bpd_ind"/>
</dbReference>
<comment type="catalytic activity">
    <reaction evidence="1 10">
        <text>(2R)-2-phosphoglycerate = (2R)-3-phosphoglycerate</text>
        <dbReference type="Rhea" id="RHEA:15901"/>
        <dbReference type="ChEBI" id="CHEBI:58272"/>
        <dbReference type="ChEBI" id="CHEBI:58289"/>
        <dbReference type="EC" id="5.4.2.12"/>
    </reaction>
</comment>
<dbReference type="UniPathway" id="UPA00109">
    <property type="reaction ID" value="UER00186"/>
</dbReference>
<comment type="similarity">
    <text evidence="3 10">Belongs to the BPG-independent phosphoglycerate mutase family.</text>
</comment>
<comment type="subunit">
    <text evidence="10">Monomer.</text>
</comment>
<comment type="function">
    <text evidence="10">Catalyzes the interconversion of 2-phosphoglycerate and 3-phosphoglycerate.</text>
</comment>
<evidence type="ECO:0000256" key="4">
    <source>
        <dbReference type="ARBA" id="ARBA00012026"/>
    </source>
</evidence>